<dbReference type="EMBL" id="FOIM01000027">
    <property type="protein sequence ID" value="SEU06330.1"/>
    <property type="molecule type" value="Genomic_DNA"/>
</dbReference>
<gene>
    <name evidence="3" type="ORF">SAMN05216313_12770</name>
</gene>
<evidence type="ECO:0000256" key="1">
    <source>
        <dbReference type="SAM" id="Coils"/>
    </source>
</evidence>
<dbReference type="AlphaFoldDB" id="A0A1I0JAJ3"/>
<dbReference type="InterPro" id="IPR046537">
    <property type="entry name" value="DUF6602"/>
</dbReference>
<dbReference type="Proteomes" id="UP000198508">
    <property type="component" value="Unassembled WGS sequence"/>
</dbReference>
<protein>
    <recommendedName>
        <fullName evidence="2">DUF6602 domain-containing protein</fullName>
    </recommendedName>
</protein>
<feature type="coiled-coil region" evidence="1">
    <location>
        <begin position="3"/>
        <end position="30"/>
    </location>
</feature>
<feature type="domain" description="DUF6602" evidence="2">
    <location>
        <begin position="32"/>
        <end position="134"/>
    </location>
</feature>
<proteinExistence type="predicted"/>
<dbReference type="RefSeq" id="WP_092368540.1">
    <property type="nucleotide sequence ID" value="NZ_FOIM01000027.1"/>
</dbReference>
<dbReference type="Pfam" id="PF20247">
    <property type="entry name" value="DUF6602"/>
    <property type="match status" value="1"/>
</dbReference>
<evidence type="ECO:0000313" key="4">
    <source>
        <dbReference type="Proteomes" id="UP000198508"/>
    </source>
</evidence>
<organism evidence="3 4">
    <name type="scientific">Enterocloster lavalensis</name>
    <dbReference type="NCBI Taxonomy" id="460384"/>
    <lineage>
        <taxon>Bacteria</taxon>
        <taxon>Bacillati</taxon>
        <taxon>Bacillota</taxon>
        <taxon>Clostridia</taxon>
        <taxon>Lachnospirales</taxon>
        <taxon>Lachnospiraceae</taxon>
        <taxon>Enterocloster</taxon>
    </lineage>
</organism>
<name>A0A1I0JAJ3_9FIRM</name>
<sequence>MTEQTMNQAIEKLAENYNQLEQSLVNQLRLQVPNHQLTVGTYRERVWKSLFEMIIPKKYCIEQSVFIIDSYGNISREVDLAVYDEMYTPYIFNYGEIKFIPIEAVAVVVQCKSGVNDTATTENVIEWVNTVKALKTSMDSVTRNITDLVDNYDRSLHSKILTQTSTRPITILCATEMGRSMRTKLLNEFDILLFVEDIGTGKDGKKKARLVKQIPGEEKNFIQWNDELNHSMHSDREKEEAEYMMGRKKDALNSIESLKRRNLTQLRVTNHQEEEKTILSLTFQLNQLLMFLNNPMLFPHRAYARMFTKNLGGKIQED</sequence>
<evidence type="ECO:0000313" key="3">
    <source>
        <dbReference type="EMBL" id="SEU06330.1"/>
    </source>
</evidence>
<keyword evidence="1" id="KW-0175">Coiled coil</keyword>
<accession>A0A1I0JAJ3</accession>
<evidence type="ECO:0000259" key="2">
    <source>
        <dbReference type="Pfam" id="PF20247"/>
    </source>
</evidence>
<dbReference type="CDD" id="cd21173">
    <property type="entry name" value="NucC-like"/>
    <property type="match status" value="1"/>
</dbReference>
<keyword evidence="4" id="KW-1185">Reference proteome</keyword>
<reference evidence="4" key="1">
    <citation type="submission" date="2016-10" db="EMBL/GenBank/DDBJ databases">
        <authorList>
            <person name="Varghese N."/>
            <person name="Submissions S."/>
        </authorList>
    </citation>
    <scope>NUCLEOTIDE SEQUENCE [LARGE SCALE GENOMIC DNA]</scope>
    <source>
        <strain evidence="4">NLAE-zl-G277</strain>
    </source>
</reference>
<dbReference type="STRING" id="460384.SAMN05216313_12770"/>